<comment type="caution">
    <text evidence="7">The sequence shown here is derived from an EMBL/GenBank/DDBJ whole genome shotgun (WGS) entry which is preliminary data.</text>
</comment>
<dbReference type="InterPro" id="IPR002505">
    <property type="entry name" value="PTA_PTB"/>
</dbReference>
<dbReference type="InterPro" id="IPR036291">
    <property type="entry name" value="NAD(P)-bd_dom_sf"/>
</dbReference>
<dbReference type="RefSeq" id="WP_149891011.1">
    <property type="nucleotide sequence ID" value="NZ_JBHUFA010000001.1"/>
</dbReference>
<name>A0ABW4JSY6_9HYPH</name>
<gene>
    <name evidence="7" type="ORF">ACFSC7_06880</name>
</gene>
<evidence type="ECO:0000256" key="3">
    <source>
        <dbReference type="ARBA" id="ARBA00023002"/>
    </source>
</evidence>
<evidence type="ECO:0000259" key="6">
    <source>
        <dbReference type="SMART" id="SM01274"/>
    </source>
</evidence>
<keyword evidence="3" id="KW-0560">Oxidoreductase</keyword>
<dbReference type="CDD" id="cd05311">
    <property type="entry name" value="NAD_bind_2_malic_enz"/>
    <property type="match status" value="1"/>
</dbReference>
<evidence type="ECO:0000259" key="5">
    <source>
        <dbReference type="SMART" id="SM00919"/>
    </source>
</evidence>
<evidence type="ECO:0000313" key="7">
    <source>
        <dbReference type="EMBL" id="MFD1695235.1"/>
    </source>
</evidence>
<dbReference type="SUPFAM" id="SSF51735">
    <property type="entry name" value="NAD(P)-binding Rossmann-fold domains"/>
    <property type="match status" value="1"/>
</dbReference>
<dbReference type="Pfam" id="PF01515">
    <property type="entry name" value="PTA_PTB"/>
    <property type="match status" value="1"/>
</dbReference>
<dbReference type="SUPFAM" id="SSF53659">
    <property type="entry name" value="Isocitrate/Isopropylmalate dehydrogenase-like"/>
    <property type="match status" value="1"/>
</dbReference>
<dbReference type="PANTHER" id="PTHR43237:SF4">
    <property type="entry name" value="NADP-DEPENDENT MALIC ENZYME"/>
    <property type="match status" value="1"/>
</dbReference>
<organism evidence="7 8">
    <name type="scientific">Roseibium aestuarii</name>
    <dbReference type="NCBI Taxonomy" id="2600299"/>
    <lineage>
        <taxon>Bacteria</taxon>
        <taxon>Pseudomonadati</taxon>
        <taxon>Pseudomonadota</taxon>
        <taxon>Alphaproteobacteria</taxon>
        <taxon>Hyphomicrobiales</taxon>
        <taxon>Stappiaceae</taxon>
        <taxon>Roseibium</taxon>
    </lineage>
</organism>
<dbReference type="SUPFAM" id="SSF53223">
    <property type="entry name" value="Aminoacid dehydrogenase-like, N-terminal domain"/>
    <property type="match status" value="1"/>
</dbReference>
<evidence type="ECO:0000256" key="4">
    <source>
        <dbReference type="ARBA" id="ARBA00023268"/>
    </source>
</evidence>
<feature type="domain" description="Malic enzyme N-terminal" evidence="6">
    <location>
        <begin position="24"/>
        <end position="157"/>
    </location>
</feature>
<protein>
    <submittedName>
        <fullName evidence="7">NADP-dependent malic enzyme</fullName>
    </submittedName>
</protein>
<dbReference type="InterPro" id="IPR037062">
    <property type="entry name" value="Malic_N_dom_sf"/>
</dbReference>
<reference evidence="8" key="1">
    <citation type="journal article" date="2019" name="Int. J. Syst. Evol. Microbiol.">
        <title>The Global Catalogue of Microorganisms (GCM) 10K type strain sequencing project: providing services to taxonomists for standard genome sequencing and annotation.</title>
        <authorList>
            <consortium name="The Broad Institute Genomics Platform"/>
            <consortium name="The Broad Institute Genome Sequencing Center for Infectious Disease"/>
            <person name="Wu L."/>
            <person name="Ma J."/>
        </authorList>
    </citation>
    <scope>NUCLEOTIDE SEQUENCE [LARGE SCALE GENOMIC DNA]</scope>
    <source>
        <strain evidence="8">JCM 3369</strain>
    </source>
</reference>
<dbReference type="Gene3D" id="3.40.50.10380">
    <property type="entry name" value="Malic enzyme, N-terminal domain"/>
    <property type="match status" value="1"/>
</dbReference>
<dbReference type="PANTHER" id="PTHR43237">
    <property type="entry name" value="NADP-DEPENDENT MALIC ENZYME"/>
    <property type="match status" value="1"/>
</dbReference>
<dbReference type="Proteomes" id="UP001597327">
    <property type="component" value="Unassembled WGS sequence"/>
</dbReference>
<proteinExistence type="inferred from homology"/>
<evidence type="ECO:0000313" key="8">
    <source>
        <dbReference type="Proteomes" id="UP001597327"/>
    </source>
</evidence>
<dbReference type="SMART" id="SM01274">
    <property type="entry name" value="malic"/>
    <property type="match status" value="1"/>
</dbReference>
<comment type="similarity">
    <text evidence="1">In the N-terminal section; belongs to the malic enzymes family.</text>
</comment>
<dbReference type="InterPro" id="IPR012188">
    <property type="entry name" value="ME_PTA"/>
</dbReference>
<dbReference type="InterPro" id="IPR042113">
    <property type="entry name" value="P_AcTrfase_dom1"/>
</dbReference>
<comment type="similarity">
    <text evidence="2">In the C-terminal section; belongs to the phosphate acetyltransferase and butyryltransferase family.</text>
</comment>
<keyword evidence="8" id="KW-1185">Reference proteome</keyword>
<dbReference type="InterPro" id="IPR051674">
    <property type="entry name" value="Malate_Decarboxylase"/>
</dbReference>
<dbReference type="InterPro" id="IPR042112">
    <property type="entry name" value="P_AcTrfase_dom2"/>
</dbReference>
<accession>A0ABW4JSY6</accession>
<dbReference type="InterPro" id="IPR012301">
    <property type="entry name" value="Malic_N_dom"/>
</dbReference>
<evidence type="ECO:0000256" key="1">
    <source>
        <dbReference type="ARBA" id="ARBA00007686"/>
    </source>
</evidence>
<keyword evidence="4" id="KW-0511">Multifunctional enzyme</keyword>
<dbReference type="EMBL" id="JBHUFA010000001">
    <property type="protein sequence ID" value="MFD1695235.1"/>
    <property type="molecule type" value="Genomic_DNA"/>
</dbReference>
<evidence type="ECO:0000256" key="2">
    <source>
        <dbReference type="ARBA" id="ARBA00008756"/>
    </source>
</evidence>
<dbReference type="Gene3D" id="3.40.50.10750">
    <property type="entry name" value="Isocitrate/Isopropylmalate dehydrogenase-like"/>
    <property type="match status" value="1"/>
</dbReference>
<dbReference type="PIRSF" id="PIRSF036684">
    <property type="entry name" value="ME_PTA"/>
    <property type="match status" value="1"/>
</dbReference>
<dbReference type="InterPro" id="IPR012302">
    <property type="entry name" value="Malic_NAD-bd"/>
</dbReference>
<dbReference type="Gene3D" id="3.40.50.10950">
    <property type="match status" value="1"/>
</dbReference>
<sequence>MSDTKPTGSDLTEAALFFHQYPRPGKLEIQATKPLGNQRDLALAYSPGVAAPCEEIARDPSKAADYTARGNLVGVISNGTAVLGLGAIGPLASKPVMEGKAVLFKKFAGIDVFDIEVDELDVDRFVDAVAALEPTFGGINLEDIKAPECFQIEAKLRERMNIPVFHDDQHGTAIIVGAAVRNGLELAGKDISKAKIVASGAGAAALACLNMLVALGASLENIWVTDIEGVVYEGREALMDEWKAKFAQKTDQRKLAEVIEGADVFLGLSAAGVLKPEMVAAMGERPLILALANPRPEIMPEDALAVRQDVVMCTGRSDYPNQVNNVLCFPYIFRGALDVGATTINEEMKLAAVEAIAQLAREEPSDVAARAYGGVTETFGPKYLIPSPFDQRLILRIAPAVAKAAMDTGVATRPIDDFAAYLDRLNRFVFRSGLVMKPIIQAASQAPKKIIYAEGEDERVLRATQILLEDGVATPILVGRPDVLKARCERFGLRIRPGEHFEFVNPQDDPRYRDYVEEYFDCVGRLGVPPVAARTVVRTNQTVISALAVRRGDADALICGLEGRFPKHLRDIRQVIGLREGVKDLSALSLLINSRGALFLSDTFVNEDPTAEELADMALLAAEEIRRFGIAPKAALLSLSNFGSRPTTSSRKMREALEILWAKAPDLEVDGEMHGDSALNEELRKRVMPDSKLTGEANLLLFPNLDSANIALNLLKVATSALHVGPILLGTAKPAHILTPSVTSRGVVNMSALASVEAATRVRVAD</sequence>
<dbReference type="Pfam" id="PF00390">
    <property type="entry name" value="malic"/>
    <property type="match status" value="1"/>
</dbReference>
<dbReference type="InterPro" id="IPR046346">
    <property type="entry name" value="Aminoacid_DH-like_N_sf"/>
</dbReference>
<dbReference type="Pfam" id="PF03949">
    <property type="entry name" value="Malic_M"/>
    <property type="match status" value="1"/>
</dbReference>
<dbReference type="InterPro" id="IPR045213">
    <property type="entry name" value="Malic_NAD-bd_bact_type"/>
</dbReference>
<dbReference type="SMART" id="SM00919">
    <property type="entry name" value="Malic_M"/>
    <property type="match status" value="1"/>
</dbReference>
<dbReference type="Gene3D" id="3.40.50.720">
    <property type="entry name" value="NAD(P)-binding Rossmann-like Domain"/>
    <property type="match status" value="1"/>
</dbReference>
<feature type="domain" description="Malic enzyme NAD-binding" evidence="5">
    <location>
        <begin position="169"/>
        <end position="406"/>
    </location>
</feature>